<dbReference type="InterPro" id="IPR002821">
    <property type="entry name" value="Hydantoinase_A"/>
</dbReference>
<dbReference type="GO" id="GO:0005829">
    <property type="term" value="C:cytosol"/>
    <property type="evidence" value="ECO:0007669"/>
    <property type="project" value="TreeGrafter"/>
</dbReference>
<keyword evidence="3" id="KW-1185">Reference proteome</keyword>
<dbReference type="GO" id="GO:0017168">
    <property type="term" value="F:5-oxoprolinase (ATP-hydrolyzing) activity"/>
    <property type="evidence" value="ECO:0007669"/>
    <property type="project" value="TreeGrafter"/>
</dbReference>
<organism evidence="2 3">
    <name type="scientific">Paraburkholderia largidicola</name>
    <dbReference type="NCBI Taxonomy" id="3014751"/>
    <lineage>
        <taxon>Bacteria</taxon>
        <taxon>Pseudomonadati</taxon>
        <taxon>Pseudomonadota</taxon>
        <taxon>Betaproteobacteria</taxon>
        <taxon>Burkholderiales</taxon>
        <taxon>Burkholderiaceae</taxon>
        <taxon>Paraburkholderia</taxon>
    </lineage>
</organism>
<dbReference type="PANTHER" id="PTHR11365:SF23">
    <property type="entry name" value="HYPOTHETICAL 5-OXOPROLINASE (EUROFUNG)-RELATED"/>
    <property type="match status" value="1"/>
</dbReference>
<dbReference type="PANTHER" id="PTHR11365">
    <property type="entry name" value="5-OXOPROLINASE RELATED"/>
    <property type="match status" value="1"/>
</dbReference>
<name>A0A7I8C0W9_9BURK</name>
<accession>A0A7I8C0W9</accession>
<dbReference type="GO" id="GO:0006749">
    <property type="term" value="P:glutathione metabolic process"/>
    <property type="evidence" value="ECO:0007669"/>
    <property type="project" value="TreeGrafter"/>
</dbReference>
<protein>
    <recommendedName>
        <fullName evidence="1">Hydantoinase A/oxoprolinase domain-containing protein</fullName>
    </recommendedName>
</protein>
<reference evidence="2 3" key="1">
    <citation type="journal article" date="2020" name="Genes (Basel)">
        <title>Genomic Comparison of Insect Gut Symbionts from Divergent Burkholderia Subclades.</title>
        <authorList>
            <person name="Takeshita K."/>
            <person name="Kikuchi Y."/>
        </authorList>
    </citation>
    <scope>NUCLEOTIDE SEQUENCE [LARGE SCALE GENOMIC DNA]</scope>
    <source>
        <strain evidence="2 3">PGU16</strain>
        <plasmid evidence="2 3">PPGU16_p2</plasmid>
    </source>
</reference>
<gene>
    <name evidence="2" type="ORF">PPGU16_77740</name>
</gene>
<dbReference type="InterPro" id="IPR045079">
    <property type="entry name" value="Oxoprolinase-like"/>
</dbReference>
<geneLocation type="plasmid" evidence="2 3">
    <name>PPGU16_p2</name>
</geneLocation>
<keyword evidence="2" id="KW-0614">Plasmid</keyword>
<dbReference type="EMBL" id="AP023177">
    <property type="protein sequence ID" value="BCF94707.1"/>
    <property type="molecule type" value="Genomic_DNA"/>
</dbReference>
<evidence type="ECO:0000313" key="3">
    <source>
        <dbReference type="Proteomes" id="UP000510888"/>
    </source>
</evidence>
<dbReference type="KEGG" id="plad:PPGU16_77740"/>
<evidence type="ECO:0000313" key="2">
    <source>
        <dbReference type="EMBL" id="BCF94707.1"/>
    </source>
</evidence>
<dbReference type="AlphaFoldDB" id="A0A7I8C0W9"/>
<sequence>MVRVTRAAGFWRVIGFDMGGTSTDVSHINGEFERVFETQVRRQSTPADMSIYTVAAGVGSVLGFDAARMRVGPDSAGANPGA</sequence>
<evidence type="ECO:0000259" key="1">
    <source>
        <dbReference type="Pfam" id="PF01968"/>
    </source>
</evidence>
<feature type="domain" description="Hydantoinase A/oxoprolinase" evidence="1">
    <location>
        <begin position="4"/>
        <end position="81"/>
    </location>
</feature>
<dbReference type="Proteomes" id="UP000510888">
    <property type="component" value="Plasmid PPGU16_p2"/>
</dbReference>
<dbReference type="Pfam" id="PF01968">
    <property type="entry name" value="Hydantoinase_A"/>
    <property type="match status" value="1"/>
</dbReference>
<proteinExistence type="predicted"/>